<dbReference type="GeneID" id="87812592"/>
<dbReference type="AlphaFoldDB" id="A0AAF0YGG4"/>
<reference evidence="2" key="1">
    <citation type="submission" date="2023-10" db="EMBL/GenBank/DDBJ databases">
        <authorList>
            <person name="Noh H."/>
        </authorList>
    </citation>
    <scope>NUCLEOTIDE SEQUENCE</scope>
    <source>
        <strain evidence="2">DUCC4014</strain>
    </source>
</reference>
<sequence length="195" mass="22029">MDDIAAPPPPPPAQVFATHQPCTFYNGEGCGHNLPWLIVTSGGTMATRSSALYCLVPVDKTGRAVHGLPPKQLFHPSVRFLDQRFILDCVMEGRWLDIDAYDVMLVPNKSTVFQFTELSRYPHHEVNFPSSPTRSNSSNNPPRRLLHYDVQNDNDRHRIYEFGPSTDHTSGGRSVTLRYDKAPDKRSRNGDHQDE</sequence>
<feature type="region of interest" description="Disordered" evidence="1">
    <location>
        <begin position="126"/>
        <end position="195"/>
    </location>
</feature>
<proteinExistence type="predicted"/>
<accession>A0AAF0YGG4</accession>
<gene>
    <name evidence="2" type="ORF">LOC62_07G009431</name>
</gene>
<organism evidence="2 3">
    <name type="scientific">Vanrija pseudolonga</name>
    <dbReference type="NCBI Taxonomy" id="143232"/>
    <lineage>
        <taxon>Eukaryota</taxon>
        <taxon>Fungi</taxon>
        <taxon>Dikarya</taxon>
        <taxon>Basidiomycota</taxon>
        <taxon>Agaricomycotina</taxon>
        <taxon>Tremellomycetes</taxon>
        <taxon>Trichosporonales</taxon>
        <taxon>Trichosporonaceae</taxon>
        <taxon>Vanrija</taxon>
    </lineage>
</organism>
<feature type="compositionally biased region" description="Low complexity" evidence="1">
    <location>
        <begin position="129"/>
        <end position="143"/>
    </location>
</feature>
<keyword evidence="3" id="KW-1185">Reference proteome</keyword>
<evidence type="ECO:0000313" key="2">
    <source>
        <dbReference type="EMBL" id="WOO85942.1"/>
    </source>
</evidence>
<dbReference type="EMBL" id="CP086720">
    <property type="protein sequence ID" value="WOO85942.1"/>
    <property type="molecule type" value="Genomic_DNA"/>
</dbReference>
<dbReference type="Proteomes" id="UP000827549">
    <property type="component" value="Chromosome 7"/>
</dbReference>
<dbReference type="RefSeq" id="XP_062631968.1">
    <property type="nucleotide sequence ID" value="XM_062775984.1"/>
</dbReference>
<feature type="compositionally biased region" description="Basic and acidic residues" evidence="1">
    <location>
        <begin position="178"/>
        <end position="195"/>
    </location>
</feature>
<evidence type="ECO:0000256" key="1">
    <source>
        <dbReference type="SAM" id="MobiDB-lite"/>
    </source>
</evidence>
<name>A0AAF0YGG4_9TREE</name>
<protein>
    <submittedName>
        <fullName evidence="2">Uncharacterized protein</fullName>
    </submittedName>
</protein>
<evidence type="ECO:0000313" key="3">
    <source>
        <dbReference type="Proteomes" id="UP000827549"/>
    </source>
</evidence>